<dbReference type="EMBL" id="RRYP01005623">
    <property type="protein sequence ID" value="TNV81875.1"/>
    <property type="molecule type" value="Genomic_DNA"/>
</dbReference>
<evidence type="ECO:0000313" key="2">
    <source>
        <dbReference type="Proteomes" id="UP000785679"/>
    </source>
</evidence>
<organism evidence="1 2">
    <name type="scientific">Halteria grandinella</name>
    <dbReference type="NCBI Taxonomy" id="5974"/>
    <lineage>
        <taxon>Eukaryota</taxon>
        <taxon>Sar</taxon>
        <taxon>Alveolata</taxon>
        <taxon>Ciliophora</taxon>
        <taxon>Intramacronucleata</taxon>
        <taxon>Spirotrichea</taxon>
        <taxon>Stichotrichia</taxon>
        <taxon>Sporadotrichida</taxon>
        <taxon>Halteriidae</taxon>
        <taxon>Halteria</taxon>
    </lineage>
</organism>
<sequence>MRKVILDFNEFMKLSPLQVPGSSTWQGFSSQGYRAIEQCICPYTQAGQVCRFPAQVVPLNSNYPFNFYFYTPELVLPVGGVIT</sequence>
<keyword evidence="2" id="KW-1185">Reference proteome</keyword>
<comment type="caution">
    <text evidence="1">The sequence shown here is derived from an EMBL/GenBank/DDBJ whole genome shotgun (WGS) entry which is preliminary data.</text>
</comment>
<name>A0A8J8T4X2_HALGN</name>
<accession>A0A8J8T4X2</accession>
<gene>
    <name evidence="1" type="ORF">FGO68_gene17713</name>
</gene>
<reference evidence="1" key="1">
    <citation type="submission" date="2019-06" db="EMBL/GenBank/DDBJ databases">
        <authorList>
            <person name="Zheng W."/>
        </authorList>
    </citation>
    <scope>NUCLEOTIDE SEQUENCE</scope>
    <source>
        <strain evidence="1">QDHG01</strain>
    </source>
</reference>
<proteinExistence type="predicted"/>
<protein>
    <submittedName>
        <fullName evidence="1">Uncharacterized protein</fullName>
    </submittedName>
</protein>
<evidence type="ECO:0000313" key="1">
    <source>
        <dbReference type="EMBL" id="TNV81875.1"/>
    </source>
</evidence>
<dbReference type="AlphaFoldDB" id="A0A8J8T4X2"/>
<dbReference type="Proteomes" id="UP000785679">
    <property type="component" value="Unassembled WGS sequence"/>
</dbReference>